<reference evidence="2" key="1">
    <citation type="submission" date="2023-11" db="EMBL/GenBank/DDBJ databases">
        <authorList>
            <person name="Alioto T."/>
            <person name="Alioto T."/>
            <person name="Gomez Garrido J."/>
        </authorList>
    </citation>
    <scope>NUCLEOTIDE SEQUENCE</scope>
</reference>
<keyword evidence="3" id="KW-1185">Reference proteome</keyword>
<dbReference type="AlphaFoldDB" id="A0AAI8Z2P1"/>
<dbReference type="EMBL" id="CAVMBE010000047">
    <property type="protein sequence ID" value="CAK4031339.1"/>
    <property type="molecule type" value="Genomic_DNA"/>
</dbReference>
<evidence type="ECO:0000313" key="3">
    <source>
        <dbReference type="Proteomes" id="UP001296104"/>
    </source>
</evidence>
<feature type="compositionally biased region" description="Polar residues" evidence="1">
    <location>
        <begin position="162"/>
        <end position="182"/>
    </location>
</feature>
<comment type="caution">
    <text evidence="2">The sequence shown here is derived from an EMBL/GenBank/DDBJ whole genome shotgun (WGS) entry which is preliminary data.</text>
</comment>
<evidence type="ECO:0000313" key="2">
    <source>
        <dbReference type="EMBL" id="CAK4031339.1"/>
    </source>
</evidence>
<name>A0AAI8Z2P1_9PEZI</name>
<protein>
    <submittedName>
        <fullName evidence="2">Uncharacterized protein</fullName>
    </submittedName>
</protein>
<dbReference type="Proteomes" id="UP001296104">
    <property type="component" value="Unassembled WGS sequence"/>
</dbReference>
<feature type="region of interest" description="Disordered" evidence="1">
    <location>
        <begin position="114"/>
        <end position="196"/>
    </location>
</feature>
<organism evidence="2 3">
    <name type="scientific">Lecanosticta acicola</name>
    <dbReference type="NCBI Taxonomy" id="111012"/>
    <lineage>
        <taxon>Eukaryota</taxon>
        <taxon>Fungi</taxon>
        <taxon>Dikarya</taxon>
        <taxon>Ascomycota</taxon>
        <taxon>Pezizomycotina</taxon>
        <taxon>Dothideomycetes</taxon>
        <taxon>Dothideomycetidae</taxon>
        <taxon>Mycosphaerellales</taxon>
        <taxon>Mycosphaerellaceae</taxon>
        <taxon>Lecanosticta</taxon>
    </lineage>
</organism>
<sequence>MPREKPFRVDPCIGSAEWDKKYLLVQLAIARREGHFVQPAKLGWQAFGERYDEHCAVRIDCSIFVTQGRLGSFRKRDDRGAHIVDRLDAGAEKRDTLGGDEDRGIPLCMCENKASNEDQAPPEPERQSSTEESTPEASDDEHHSSQDEAVGPSAPMLPTPTAGKSSNTRLEPSLEANTQVSVDQVREPRYHQPTLRSSRTVRSSFISRNELPRSEYNTLLAVARSNDLNETNDSVADLKFESLMHALSGVEDSPAVAPHLYRRWSSSQEKPERYICPKNWRDCH</sequence>
<evidence type="ECO:0000256" key="1">
    <source>
        <dbReference type="SAM" id="MobiDB-lite"/>
    </source>
</evidence>
<accession>A0AAI8Z2P1</accession>
<gene>
    <name evidence="2" type="ORF">LECACI_7A006497</name>
</gene>
<proteinExistence type="predicted"/>